<name>A0ABC9VUZ0_GRUJA</name>
<feature type="region of interest" description="Disordered" evidence="1">
    <location>
        <begin position="1"/>
        <end position="51"/>
    </location>
</feature>
<protein>
    <submittedName>
        <fullName evidence="2">Uncharacterized protein</fullName>
    </submittedName>
</protein>
<dbReference type="EMBL" id="BAAFJT010000001">
    <property type="protein sequence ID" value="GAB0176646.1"/>
    <property type="molecule type" value="Genomic_DNA"/>
</dbReference>
<dbReference type="Proteomes" id="UP001623348">
    <property type="component" value="Unassembled WGS sequence"/>
</dbReference>
<dbReference type="AlphaFoldDB" id="A0ABC9VUZ0"/>
<organism evidence="2 3">
    <name type="scientific">Grus japonensis</name>
    <name type="common">Japanese crane</name>
    <name type="synonym">Red-crowned crane</name>
    <dbReference type="NCBI Taxonomy" id="30415"/>
    <lineage>
        <taxon>Eukaryota</taxon>
        <taxon>Metazoa</taxon>
        <taxon>Chordata</taxon>
        <taxon>Craniata</taxon>
        <taxon>Vertebrata</taxon>
        <taxon>Euteleostomi</taxon>
        <taxon>Archelosauria</taxon>
        <taxon>Archosauria</taxon>
        <taxon>Dinosauria</taxon>
        <taxon>Saurischia</taxon>
        <taxon>Theropoda</taxon>
        <taxon>Coelurosauria</taxon>
        <taxon>Aves</taxon>
        <taxon>Neognathae</taxon>
        <taxon>Neoaves</taxon>
        <taxon>Gruiformes</taxon>
        <taxon>Gruidae</taxon>
        <taxon>Grus</taxon>
    </lineage>
</organism>
<proteinExistence type="predicted"/>
<evidence type="ECO:0000256" key="1">
    <source>
        <dbReference type="SAM" id="MobiDB-lite"/>
    </source>
</evidence>
<comment type="caution">
    <text evidence="2">The sequence shown here is derived from an EMBL/GenBank/DDBJ whole genome shotgun (WGS) entry which is preliminary data.</text>
</comment>
<accession>A0ABC9VUZ0</accession>
<gene>
    <name evidence="2" type="ORF">GRJ2_000129800</name>
</gene>
<reference evidence="2 3" key="1">
    <citation type="submission" date="2024-06" db="EMBL/GenBank/DDBJ databases">
        <title>The draft genome of Grus japonensis, version 3.</title>
        <authorList>
            <person name="Nabeshima K."/>
            <person name="Suzuki S."/>
            <person name="Onuma M."/>
        </authorList>
    </citation>
    <scope>NUCLEOTIDE SEQUENCE [LARGE SCALE GENOMIC DNA]</scope>
    <source>
        <strain evidence="2 3">451A</strain>
    </source>
</reference>
<evidence type="ECO:0000313" key="3">
    <source>
        <dbReference type="Proteomes" id="UP001623348"/>
    </source>
</evidence>
<feature type="compositionally biased region" description="Polar residues" evidence="1">
    <location>
        <begin position="8"/>
        <end position="20"/>
    </location>
</feature>
<keyword evidence="3" id="KW-1185">Reference proteome</keyword>
<sequence length="88" mass="10044">MIRRLQPSGKTVETASQQDKSLPGHRRRIQLDAGRPQTKNHHWTKGYESAGAGSCRRRVTLGARRGQRAEDELRCRSLRLKELIVIGR</sequence>
<evidence type="ECO:0000313" key="2">
    <source>
        <dbReference type="EMBL" id="GAB0176646.1"/>
    </source>
</evidence>